<reference evidence="3" key="1">
    <citation type="submission" date="2023-07" db="EMBL/GenBank/DDBJ databases">
        <title>30 novel species of actinomycetes from the DSMZ collection.</title>
        <authorList>
            <person name="Nouioui I."/>
        </authorList>
    </citation>
    <scope>NUCLEOTIDE SEQUENCE [LARGE SCALE GENOMIC DNA]</scope>
    <source>
        <strain evidence="3">DSM 42041</strain>
    </source>
</reference>
<organism evidence="2 3">
    <name type="scientific">Streptomyces hazeniae</name>
    <dbReference type="NCBI Taxonomy" id="3075538"/>
    <lineage>
        <taxon>Bacteria</taxon>
        <taxon>Bacillati</taxon>
        <taxon>Actinomycetota</taxon>
        <taxon>Actinomycetes</taxon>
        <taxon>Kitasatosporales</taxon>
        <taxon>Streptomycetaceae</taxon>
        <taxon>Streptomyces</taxon>
    </lineage>
</organism>
<gene>
    <name evidence="2" type="ORF">RM572_00725</name>
</gene>
<keyword evidence="3" id="KW-1185">Reference proteome</keyword>
<accession>A0ABU2NKN6</accession>
<sequence length="168" mass="18846">MNQPDQQPPAIYRYEVPVDDEWHQITGCATPLHTACRDPRVVEFWAWHRPDLPARHFRVFGTGHPAPEHAEHRGTALAAAGHLVWHLMETRTPEAPMAGPADFFQPGHTYGPHLIRFRCDAITTHPATGERQALGWLRFTDGTWKAGHLGPKDWADGSWAENTAGARP</sequence>
<dbReference type="Proteomes" id="UP001183414">
    <property type="component" value="Unassembled WGS sequence"/>
</dbReference>
<dbReference type="RefSeq" id="WP_311671303.1">
    <property type="nucleotide sequence ID" value="NZ_JAVREQ010000001.1"/>
</dbReference>
<name>A0ABU2NKN6_9ACTN</name>
<dbReference type="EMBL" id="JAVREQ010000001">
    <property type="protein sequence ID" value="MDT0377299.1"/>
    <property type="molecule type" value="Genomic_DNA"/>
</dbReference>
<evidence type="ECO:0000313" key="3">
    <source>
        <dbReference type="Proteomes" id="UP001183414"/>
    </source>
</evidence>
<evidence type="ECO:0000259" key="1">
    <source>
        <dbReference type="Pfam" id="PF24043"/>
    </source>
</evidence>
<proteinExistence type="predicted"/>
<evidence type="ECO:0000313" key="2">
    <source>
        <dbReference type="EMBL" id="MDT0377299.1"/>
    </source>
</evidence>
<feature type="domain" description="DUF7352" evidence="1">
    <location>
        <begin position="10"/>
        <end position="94"/>
    </location>
</feature>
<comment type="caution">
    <text evidence="2">The sequence shown here is derived from an EMBL/GenBank/DDBJ whole genome shotgun (WGS) entry which is preliminary data.</text>
</comment>
<dbReference type="Pfam" id="PF24043">
    <property type="entry name" value="DUF7352"/>
    <property type="match status" value="1"/>
</dbReference>
<protein>
    <recommendedName>
        <fullName evidence="1">DUF7352 domain-containing protein</fullName>
    </recommendedName>
</protein>
<dbReference type="InterPro" id="IPR055776">
    <property type="entry name" value="DUF7352"/>
</dbReference>